<accession>A0A7J7Z4Q1</accession>
<reference evidence="2 3" key="1">
    <citation type="journal article" date="2020" name="Nature">
        <title>Six reference-quality genomes reveal evolution of bat adaptations.</title>
        <authorList>
            <person name="Jebb D."/>
            <person name="Huang Z."/>
            <person name="Pippel M."/>
            <person name="Hughes G.M."/>
            <person name="Lavrichenko K."/>
            <person name="Devanna P."/>
            <person name="Winkler S."/>
            <person name="Jermiin L.S."/>
            <person name="Skirmuntt E.C."/>
            <person name="Katzourakis A."/>
            <person name="Burkitt-Gray L."/>
            <person name="Ray D.A."/>
            <person name="Sullivan K.A.M."/>
            <person name="Roscito J.G."/>
            <person name="Kirilenko B.M."/>
            <person name="Davalos L.M."/>
            <person name="Corthals A.P."/>
            <person name="Power M.L."/>
            <person name="Jones G."/>
            <person name="Ransome R.D."/>
            <person name="Dechmann D.K.N."/>
            <person name="Locatelli A.G."/>
            <person name="Puechmaille S.J."/>
            <person name="Fedrigo O."/>
            <person name="Jarvis E.D."/>
            <person name="Hiller M."/>
            <person name="Vernes S.C."/>
            <person name="Myers E.W."/>
            <person name="Teeling E.C."/>
        </authorList>
    </citation>
    <scope>NUCLEOTIDE SEQUENCE [LARGE SCALE GENOMIC DNA]</scope>
    <source>
        <strain evidence="2">MMyoMyo1</strain>
        <tissue evidence="2">Flight muscle</tissue>
    </source>
</reference>
<dbReference type="EMBL" id="JABWUV010000003">
    <property type="protein sequence ID" value="KAF6369227.1"/>
    <property type="molecule type" value="Genomic_DNA"/>
</dbReference>
<protein>
    <submittedName>
        <fullName evidence="2">Uncharacterized protein</fullName>
    </submittedName>
</protein>
<proteinExistence type="predicted"/>
<dbReference type="AlphaFoldDB" id="A0A7J7Z4Q1"/>
<dbReference type="Proteomes" id="UP000527355">
    <property type="component" value="Unassembled WGS sequence"/>
</dbReference>
<feature type="region of interest" description="Disordered" evidence="1">
    <location>
        <begin position="96"/>
        <end position="116"/>
    </location>
</feature>
<keyword evidence="3" id="KW-1185">Reference proteome</keyword>
<organism evidence="2 3">
    <name type="scientific">Myotis myotis</name>
    <name type="common">Greater mouse-eared bat</name>
    <name type="synonym">Vespertilio myotis</name>
    <dbReference type="NCBI Taxonomy" id="51298"/>
    <lineage>
        <taxon>Eukaryota</taxon>
        <taxon>Metazoa</taxon>
        <taxon>Chordata</taxon>
        <taxon>Craniata</taxon>
        <taxon>Vertebrata</taxon>
        <taxon>Euteleostomi</taxon>
        <taxon>Mammalia</taxon>
        <taxon>Eutheria</taxon>
        <taxon>Laurasiatheria</taxon>
        <taxon>Chiroptera</taxon>
        <taxon>Yangochiroptera</taxon>
        <taxon>Vespertilionidae</taxon>
        <taxon>Myotis</taxon>
    </lineage>
</organism>
<feature type="region of interest" description="Disordered" evidence="1">
    <location>
        <begin position="1"/>
        <end position="28"/>
    </location>
</feature>
<comment type="caution">
    <text evidence="2">The sequence shown here is derived from an EMBL/GenBank/DDBJ whole genome shotgun (WGS) entry which is preliminary data.</text>
</comment>
<evidence type="ECO:0000313" key="2">
    <source>
        <dbReference type="EMBL" id="KAF6369227.1"/>
    </source>
</evidence>
<gene>
    <name evidence="2" type="ORF">mMyoMyo1_010608</name>
</gene>
<sequence>MWRQINRPQMREQEKSPEKELNEMKANKLPDTEFKAMVIRMIQEHSENFNIMKKDTKTIRKNQSEMKDTLTEMKNNLQGIKSRVDEAKNQISDLAHREAKKKHHSEQQKEKLTPKHVESVRSLWDNFKDANISIMGCQRESKKLKTF</sequence>
<evidence type="ECO:0000256" key="1">
    <source>
        <dbReference type="SAM" id="MobiDB-lite"/>
    </source>
</evidence>
<name>A0A7J7Z4Q1_MYOMY</name>
<feature type="compositionally biased region" description="Basic and acidic residues" evidence="1">
    <location>
        <begin position="105"/>
        <end position="116"/>
    </location>
</feature>
<feature type="compositionally biased region" description="Basic and acidic residues" evidence="1">
    <location>
        <begin position="9"/>
        <end position="28"/>
    </location>
</feature>
<dbReference type="InterPro" id="IPR004244">
    <property type="entry name" value="Transposase_22"/>
</dbReference>
<evidence type="ECO:0000313" key="3">
    <source>
        <dbReference type="Proteomes" id="UP000527355"/>
    </source>
</evidence>
<dbReference type="PANTHER" id="PTHR11505">
    <property type="entry name" value="L1 TRANSPOSABLE ELEMENT-RELATED"/>
    <property type="match status" value="1"/>
</dbReference>